<keyword evidence="2" id="KW-0479">Metal-binding</keyword>
<dbReference type="EMBL" id="CP048788">
    <property type="protein sequence ID" value="QJF51385.1"/>
    <property type="molecule type" value="Genomic_DNA"/>
</dbReference>
<gene>
    <name evidence="5" type="ORF">G3256_09525</name>
</gene>
<name>A0A858SRS9_9RHOB</name>
<dbReference type="KEGG" id="rpon:G3256_09525"/>
<keyword evidence="3" id="KW-0456">Lyase</keyword>
<dbReference type="GO" id="GO:0016832">
    <property type="term" value="F:aldehyde-lyase activity"/>
    <property type="evidence" value="ECO:0007669"/>
    <property type="project" value="TreeGrafter"/>
</dbReference>
<dbReference type="Pfam" id="PF03328">
    <property type="entry name" value="HpcH_HpaI"/>
    <property type="match status" value="1"/>
</dbReference>
<evidence type="ECO:0000313" key="6">
    <source>
        <dbReference type="Proteomes" id="UP000503308"/>
    </source>
</evidence>
<dbReference type="InterPro" id="IPR050251">
    <property type="entry name" value="HpcH-HpaI_aldolase"/>
</dbReference>
<reference evidence="5 6" key="1">
    <citation type="submission" date="2020-02" db="EMBL/GenBank/DDBJ databases">
        <title>Genome sequence of Roseobacter ponti.</title>
        <authorList>
            <person name="Hollensteiner J."/>
            <person name="Schneider D."/>
            <person name="Poehlein A."/>
            <person name="Daniel R."/>
        </authorList>
    </citation>
    <scope>NUCLEOTIDE SEQUENCE [LARGE SCALE GENOMIC DNA]</scope>
    <source>
        <strain evidence="5 6">DSM 106830</strain>
    </source>
</reference>
<dbReference type="PANTHER" id="PTHR30502">
    <property type="entry name" value="2-KETO-3-DEOXY-L-RHAMNONATE ALDOLASE"/>
    <property type="match status" value="1"/>
</dbReference>
<dbReference type="PANTHER" id="PTHR30502:SF0">
    <property type="entry name" value="PHOSPHOENOLPYRUVATE CARBOXYLASE FAMILY PROTEIN"/>
    <property type="match status" value="1"/>
</dbReference>
<keyword evidence="6" id="KW-1185">Reference proteome</keyword>
<dbReference type="SUPFAM" id="SSF51621">
    <property type="entry name" value="Phosphoenolpyruvate/pyruvate domain"/>
    <property type="match status" value="1"/>
</dbReference>
<accession>A0A858SRS9</accession>
<dbReference type="AlphaFoldDB" id="A0A858SRS9"/>
<dbReference type="InterPro" id="IPR040442">
    <property type="entry name" value="Pyrv_kinase-like_dom_sf"/>
</dbReference>
<comment type="similarity">
    <text evidence="1">Belongs to the HpcH/HpaI aldolase family.</text>
</comment>
<dbReference type="InterPro" id="IPR015813">
    <property type="entry name" value="Pyrv/PenolPyrv_kinase-like_dom"/>
</dbReference>
<dbReference type="Proteomes" id="UP000503308">
    <property type="component" value="Chromosome"/>
</dbReference>
<feature type="domain" description="HpcH/HpaI aldolase/citrate lyase" evidence="4">
    <location>
        <begin position="30"/>
        <end position="238"/>
    </location>
</feature>
<dbReference type="Gene3D" id="3.20.20.60">
    <property type="entry name" value="Phosphoenolpyruvate-binding domains"/>
    <property type="match status" value="1"/>
</dbReference>
<sequence>MTLPENRLKHCLSNTDDRVAIHIVTIPSAVVTQAMAAAGADGLIIDMEHGAIDHASAHAMIAATAGTHCAPIVRVPEIDAAVVKRVLDLGAEGICFPLVRTAEDARHAVSCMRYPPRGVRGFGAFIAQSRWQTDLPSFREATEDRLINILLIETRDAVQNIEEICAVEGIDLLVVAMFDLSTDLGHMGEFDHPVVRDAVGRIEAAAKAAGLPLGGNALSREMADGLFDRGYRAIAGFDLLWLRAKTSEIKGWTET</sequence>
<evidence type="ECO:0000259" key="4">
    <source>
        <dbReference type="Pfam" id="PF03328"/>
    </source>
</evidence>
<dbReference type="GO" id="GO:0046872">
    <property type="term" value="F:metal ion binding"/>
    <property type="evidence" value="ECO:0007669"/>
    <property type="project" value="UniProtKB-KW"/>
</dbReference>
<evidence type="ECO:0000256" key="2">
    <source>
        <dbReference type="ARBA" id="ARBA00022723"/>
    </source>
</evidence>
<evidence type="ECO:0000256" key="1">
    <source>
        <dbReference type="ARBA" id="ARBA00005568"/>
    </source>
</evidence>
<protein>
    <submittedName>
        <fullName evidence="5">2,4-dihydroxyhept-2-ene-1,7-dioic acid aldolase</fullName>
    </submittedName>
</protein>
<dbReference type="InterPro" id="IPR005000">
    <property type="entry name" value="Aldolase/citrate-lyase_domain"/>
</dbReference>
<evidence type="ECO:0000256" key="3">
    <source>
        <dbReference type="ARBA" id="ARBA00023239"/>
    </source>
</evidence>
<organism evidence="5 6">
    <name type="scientific">Roseobacter ponti</name>
    <dbReference type="NCBI Taxonomy" id="1891787"/>
    <lineage>
        <taxon>Bacteria</taxon>
        <taxon>Pseudomonadati</taxon>
        <taxon>Pseudomonadota</taxon>
        <taxon>Alphaproteobacteria</taxon>
        <taxon>Rhodobacterales</taxon>
        <taxon>Roseobacteraceae</taxon>
        <taxon>Roseobacter</taxon>
    </lineage>
</organism>
<evidence type="ECO:0000313" key="5">
    <source>
        <dbReference type="EMBL" id="QJF51385.1"/>
    </source>
</evidence>
<proteinExistence type="inferred from homology"/>
<dbReference type="RefSeq" id="WP_169640601.1">
    <property type="nucleotide sequence ID" value="NZ_CP048788.1"/>
</dbReference>
<dbReference type="GO" id="GO:0005737">
    <property type="term" value="C:cytoplasm"/>
    <property type="evidence" value="ECO:0007669"/>
    <property type="project" value="TreeGrafter"/>
</dbReference>